<dbReference type="Proteomes" id="UP000559256">
    <property type="component" value="Unassembled WGS sequence"/>
</dbReference>
<feature type="compositionally biased region" description="Low complexity" evidence="1">
    <location>
        <begin position="755"/>
        <end position="768"/>
    </location>
</feature>
<feature type="compositionally biased region" description="Low complexity" evidence="1">
    <location>
        <begin position="562"/>
        <end position="591"/>
    </location>
</feature>
<dbReference type="AlphaFoldDB" id="A0A8H5CLR0"/>
<feature type="compositionally biased region" description="Basic and acidic residues" evidence="1">
    <location>
        <begin position="413"/>
        <end position="425"/>
    </location>
</feature>
<feature type="region of interest" description="Disordered" evidence="1">
    <location>
        <begin position="1"/>
        <end position="64"/>
    </location>
</feature>
<evidence type="ECO:0000313" key="3">
    <source>
        <dbReference type="Proteomes" id="UP000559256"/>
    </source>
</evidence>
<organism evidence="2 3">
    <name type="scientific">Tetrapyrgos nigripes</name>
    <dbReference type="NCBI Taxonomy" id="182062"/>
    <lineage>
        <taxon>Eukaryota</taxon>
        <taxon>Fungi</taxon>
        <taxon>Dikarya</taxon>
        <taxon>Basidiomycota</taxon>
        <taxon>Agaricomycotina</taxon>
        <taxon>Agaricomycetes</taxon>
        <taxon>Agaricomycetidae</taxon>
        <taxon>Agaricales</taxon>
        <taxon>Marasmiineae</taxon>
        <taxon>Marasmiaceae</taxon>
        <taxon>Tetrapyrgos</taxon>
    </lineage>
</organism>
<comment type="caution">
    <text evidence="2">The sequence shown here is derived from an EMBL/GenBank/DDBJ whole genome shotgun (WGS) entry which is preliminary data.</text>
</comment>
<feature type="compositionally biased region" description="Pro residues" evidence="1">
    <location>
        <begin position="316"/>
        <end position="325"/>
    </location>
</feature>
<sequence>MRRITSVFSSSSSSSSHKDRKAPKRVLSVNDDNAQAQSSSSSSGSASIILKTPEDLPATPVSTKQKKWLPWFSKRSSIAVHDPPPQWQPGPAPLLRPAPPGRLRGESEYADSEDDSGLAFTAMPAVTPESLSKATRFIHVHTANALITQPSSSPFRISQHSPLFPRSCSPSRSLPTPVTLVSSLHKRRLLRRLDNSPSALSPSEAQSIIIFSSKSPPAPMPSPESPLSFDEKAPSQTDIVSPFSPGLRRWISRPTFEDRVCLWSPGADGTITCQRITAIDYALAALEFSEAIEASADGDASPQLPIQSPKQDSNPSPSPIPPSPPASDVSSSPSSSSTNLSIPQSKTTHLSPPLLSAPLLSAPSPLRNEHNPTVTHPSPMRSYTAPSALNVRSPSPDEVAPAEPVSSPKRGVRFADNDREDREDNVPIGYVMRVKKQREEKARFLREEKERRMFEEEHSRVEEERLKRERQRNEWEKEKMAWEKEKRAMEEERKKRLYAEELVAARQRAESSRMGMKLSSSSASLRDPLERNVASTTTPRRYSRPGYDSSPRQASEPNGYQSSPNTSSPESSRPPSIAASSHNRNSSRPPSVHSSNTMSLEDVRNSQIRNSYNGSISSSRHGMDRSSTYSGWSASNTSLKIPPVPQIPPFAMDMPLLPPSAPFMMSQHSRSRSRNSSTSSSRTSSRQRLPSNGSTEHVNQQPRPKQDSSPRNSTFGSSPSSSPRQSSFLSHHRRASDDGGQRMSLSPLDYGRRIPQSPSSPHLPHGSSTMPRGRPMQPVNVYPQLPSPWTAMPTAQGTIPMTMPYAMPVVNHASRQVPSRRSSAPLS</sequence>
<feature type="compositionally biased region" description="Polar residues" evidence="1">
    <location>
        <begin position="592"/>
        <end position="639"/>
    </location>
</feature>
<feature type="region of interest" description="Disordered" evidence="1">
    <location>
        <begin position="213"/>
        <end position="243"/>
    </location>
</feature>
<dbReference type="OrthoDB" id="428577at2759"/>
<accession>A0A8H5CLR0</accession>
<reference evidence="2 3" key="1">
    <citation type="journal article" date="2020" name="ISME J.">
        <title>Uncovering the hidden diversity of litter-decomposition mechanisms in mushroom-forming fungi.</title>
        <authorList>
            <person name="Floudas D."/>
            <person name="Bentzer J."/>
            <person name="Ahren D."/>
            <person name="Johansson T."/>
            <person name="Persson P."/>
            <person name="Tunlid A."/>
        </authorList>
    </citation>
    <scope>NUCLEOTIDE SEQUENCE [LARGE SCALE GENOMIC DNA]</scope>
    <source>
        <strain evidence="2 3">CBS 291.85</strain>
    </source>
</reference>
<feature type="region of interest" description="Disordered" evidence="1">
    <location>
        <begin position="295"/>
        <end position="428"/>
    </location>
</feature>
<feature type="compositionally biased region" description="Low complexity" evidence="1">
    <location>
        <begin position="34"/>
        <end position="47"/>
    </location>
</feature>
<evidence type="ECO:0000313" key="2">
    <source>
        <dbReference type="EMBL" id="KAF5344132.1"/>
    </source>
</evidence>
<evidence type="ECO:0000256" key="1">
    <source>
        <dbReference type="SAM" id="MobiDB-lite"/>
    </source>
</evidence>
<protein>
    <submittedName>
        <fullName evidence="2">Uncharacterized protein</fullName>
    </submittedName>
</protein>
<feature type="compositionally biased region" description="Low complexity" evidence="1">
    <location>
        <begin position="512"/>
        <end position="526"/>
    </location>
</feature>
<proteinExistence type="predicted"/>
<name>A0A8H5CLR0_9AGAR</name>
<feature type="region of interest" description="Disordered" evidence="1">
    <location>
        <begin position="451"/>
        <end position="478"/>
    </location>
</feature>
<feature type="compositionally biased region" description="Low complexity" evidence="1">
    <location>
        <begin position="709"/>
        <end position="729"/>
    </location>
</feature>
<feature type="compositionally biased region" description="Low complexity" evidence="1">
    <location>
        <begin position="674"/>
        <end position="688"/>
    </location>
</feature>
<feature type="compositionally biased region" description="Polar residues" evidence="1">
    <location>
        <begin position="689"/>
        <end position="703"/>
    </location>
</feature>
<feature type="compositionally biased region" description="Polar residues" evidence="1">
    <location>
        <begin position="384"/>
        <end position="393"/>
    </location>
</feature>
<feature type="compositionally biased region" description="Polar residues" evidence="1">
    <location>
        <begin position="550"/>
        <end position="561"/>
    </location>
</feature>
<feature type="compositionally biased region" description="Low complexity" evidence="1">
    <location>
        <begin position="326"/>
        <end position="366"/>
    </location>
</feature>
<gene>
    <name evidence="2" type="ORF">D9758_008863</name>
</gene>
<dbReference type="EMBL" id="JAACJM010000129">
    <property type="protein sequence ID" value="KAF5344132.1"/>
    <property type="molecule type" value="Genomic_DNA"/>
</dbReference>
<keyword evidence="3" id="KW-1185">Reference proteome</keyword>
<feature type="region of interest" description="Disordered" evidence="1">
    <location>
        <begin position="505"/>
        <end position="778"/>
    </location>
</feature>